<feature type="region of interest" description="Disordered" evidence="1">
    <location>
        <begin position="301"/>
        <end position="329"/>
    </location>
</feature>
<dbReference type="Proteomes" id="UP000019763">
    <property type="component" value="Unassembled WGS sequence"/>
</dbReference>
<dbReference type="RefSeq" id="XP_011128828.1">
    <property type="nucleotide sequence ID" value="XM_011130526.1"/>
</dbReference>
<sequence length="329" mass="37290">MGHPRFNKGGHRREWARLDEDLEDSLQAEGDLRTSSWRDCTVVDPRLRRRYRANLNDRGYGGVPPPLRGNPSAFFQETAYRGGPGGRYGDYHLGNTDYLYGSGEPHRALGYGPGRYGGTWEDSAERWLRDSQAKFRQNLDPVSMYSYDPGCPYCTNLGNQQPLLNTAAAAATSFNLVKGPDGTENVLTSTSVPPEKLPANEINGGQGKWNVWYSDTPGNEHTVIAVDRSLIECQPKTSHVHITNAPDLDRWRESYHHSNATPINGVNCYVAFTPSEPKTHVWLNGVAIHISEMVNLTVTENKDARSQDRDRDRERDRERDRDRDRDRYR</sequence>
<name>A0A023BCL8_GRENI</name>
<dbReference type="AlphaFoldDB" id="A0A023BCL8"/>
<dbReference type="EMBL" id="AFNH02000087">
    <property type="protein sequence ID" value="EZG85432.1"/>
    <property type="molecule type" value="Genomic_DNA"/>
</dbReference>
<evidence type="ECO:0000256" key="1">
    <source>
        <dbReference type="SAM" id="MobiDB-lite"/>
    </source>
</evidence>
<evidence type="ECO:0000313" key="3">
    <source>
        <dbReference type="Proteomes" id="UP000019763"/>
    </source>
</evidence>
<accession>A0A023BCL8</accession>
<evidence type="ECO:0000313" key="2">
    <source>
        <dbReference type="EMBL" id="EZG85432.1"/>
    </source>
</evidence>
<protein>
    <submittedName>
        <fullName evidence="2">Uncharacterized protein</fullName>
    </submittedName>
</protein>
<organism evidence="2 3">
    <name type="scientific">Gregarina niphandrodes</name>
    <name type="common">Septate eugregarine</name>
    <dbReference type="NCBI Taxonomy" id="110365"/>
    <lineage>
        <taxon>Eukaryota</taxon>
        <taxon>Sar</taxon>
        <taxon>Alveolata</taxon>
        <taxon>Apicomplexa</taxon>
        <taxon>Conoidasida</taxon>
        <taxon>Gregarinasina</taxon>
        <taxon>Eugregarinorida</taxon>
        <taxon>Gregarinidae</taxon>
        <taxon>Gregarina</taxon>
    </lineage>
</organism>
<dbReference type="VEuPathDB" id="CryptoDB:GNI_011770"/>
<dbReference type="GeneID" id="22910692"/>
<gene>
    <name evidence="2" type="ORF">GNI_011770</name>
</gene>
<comment type="caution">
    <text evidence="2">The sequence shown here is derived from an EMBL/GenBank/DDBJ whole genome shotgun (WGS) entry which is preliminary data.</text>
</comment>
<keyword evidence="3" id="KW-1185">Reference proteome</keyword>
<proteinExistence type="predicted"/>
<reference evidence="2" key="1">
    <citation type="submission" date="2013-12" db="EMBL/GenBank/DDBJ databases">
        <authorList>
            <person name="Omoto C.K."/>
            <person name="Sibley D."/>
            <person name="Venepally P."/>
            <person name="Hadjithomas M."/>
            <person name="Karamycheva S."/>
            <person name="Brunk B."/>
            <person name="Roos D."/>
            <person name="Caler E."/>
            <person name="Lorenzi H."/>
        </authorList>
    </citation>
    <scope>NUCLEOTIDE SEQUENCE</scope>
</reference>